<dbReference type="InterPro" id="IPR003170">
    <property type="entry name" value="MurB"/>
</dbReference>
<evidence type="ECO:0000256" key="3">
    <source>
        <dbReference type="ARBA" id="ARBA00004496"/>
    </source>
</evidence>
<evidence type="ECO:0000313" key="18">
    <source>
        <dbReference type="EMBL" id="MDO5457088.1"/>
    </source>
</evidence>
<evidence type="ECO:0000256" key="8">
    <source>
        <dbReference type="ARBA" id="ARBA00022827"/>
    </source>
</evidence>
<name>A0AA43UBT7_9LACT</name>
<dbReference type="Gene3D" id="3.30.465.10">
    <property type="match status" value="1"/>
</dbReference>
<comment type="pathway">
    <text evidence="4 16">Cell wall biogenesis; peptidoglycan biosynthesis.</text>
</comment>
<dbReference type="GO" id="GO:0005829">
    <property type="term" value="C:cytosol"/>
    <property type="evidence" value="ECO:0007669"/>
    <property type="project" value="TreeGrafter"/>
</dbReference>
<comment type="subcellular location">
    <subcellularLocation>
        <location evidence="3 16">Cytoplasm</location>
    </subcellularLocation>
</comment>
<keyword evidence="6 16" id="KW-0132">Cell division</keyword>
<keyword evidence="8 16" id="KW-0274">FAD</keyword>
<dbReference type="InterPro" id="IPR006094">
    <property type="entry name" value="Oxid_FAD_bind_N"/>
</dbReference>
<evidence type="ECO:0000313" key="19">
    <source>
        <dbReference type="Proteomes" id="UP001171751"/>
    </source>
</evidence>
<keyword evidence="13 16" id="KW-0131">Cell cycle</keyword>
<dbReference type="Pfam" id="PF01565">
    <property type="entry name" value="FAD_binding_4"/>
    <property type="match status" value="1"/>
</dbReference>
<dbReference type="EMBL" id="JAUNQW010000005">
    <property type="protein sequence ID" value="MDO5457088.1"/>
    <property type="molecule type" value="Genomic_DNA"/>
</dbReference>
<dbReference type="GO" id="GO:0051301">
    <property type="term" value="P:cell division"/>
    <property type="evidence" value="ECO:0007669"/>
    <property type="project" value="UniProtKB-KW"/>
</dbReference>
<dbReference type="InterPro" id="IPR016169">
    <property type="entry name" value="FAD-bd_PCMH_sub2"/>
</dbReference>
<organism evidence="18 19">
    <name type="scientific">Atopococcus tabaci</name>
    <dbReference type="NCBI Taxonomy" id="269774"/>
    <lineage>
        <taxon>Bacteria</taxon>
        <taxon>Bacillati</taxon>
        <taxon>Bacillota</taxon>
        <taxon>Bacilli</taxon>
        <taxon>Lactobacillales</taxon>
        <taxon>Carnobacteriaceae</taxon>
        <taxon>Atopococcus</taxon>
    </lineage>
</organism>
<keyword evidence="19" id="KW-1185">Reference proteome</keyword>
<evidence type="ECO:0000256" key="11">
    <source>
        <dbReference type="ARBA" id="ARBA00022984"/>
    </source>
</evidence>
<dbReference type="SUPFAM" id="SSF56194">
    <property type="entry name" value="Uridine diphospho-N-Acetylenolpyruvylglucosamine reductase, MurB, C-terminal domain"/>
    <property type="match status" value="1"/>
</dbReference>
<dbReference type="InterPro" id="IPR036635">
    <property type="entry name" value="MurB_C_sf"/>
</dbReference>
<reference evidence="18" key="1">
    <citation type="submission" date="2023-07" db="EMBL/GenBank/DDBJ databases">
        <title>Between Cages and Wild: Unraveling the Impact of Captivity on Animal Microbiomes and Antimicrobial Resistance.</title>
        <authorList>
            <person name="Schmartz G.P."/>
            <person name="Rehner J."/>
            <person name="Schuff M.J."/>
            <person name="Becker S.L."/>
            <person name="Kravczyk M."/>
            <person name="Gurevich A."/>
            <person name="Francke R."/>
            <person name="Mueller R."/>
            <person name="Keller V."/>
            <person name="Keller A."/>
        </authorList>
    </citation>
    <scope>NUCLEOTIDE SEQUENCE</scope>
    <source>
        <strain evidence="18">S39M_St_73</strain>
    </source>
</reference>
<comment type="function">
    <text evidence="2 16">Cell wall formation.</text>
</comment>
<proteinExistence type="inferred from homology"/>
<keyword evidence="7 16" id="KW-0285">Flavoprotein</keyword>
<dbReference type="PROSITE" id="PS51387">
    <property type="entry name" value="FAD_PCMH"/>
    <property type="match status" value="1"/>
</dbReference>
<dbReference type="GO" id="GO:0008360">
    <property type="term" value="P:regulation of cell shape"/>
    <property type="evidence" value="ECO:0007669"/>
    <property type="project" value="UniProtKB-KW"/>
</dbReference>
<dbReference type="Gene3D" id="3.90.78.10">
    <property type="entry name" value="UDP-N-acetylenolpyruvoylglucosamine reductase, C-terminal domain"/>
    <property type="match status" value="1"/>
</dbReference>
<keyword evidence="14 16" id="KW-0961">Cell wall biogenesis/degradation</keyword>
<dbReference type="InterPro" id="IPR011601">
    <property type="entry name" value="MurB_C"/>
</dbReference>
<dbReference type="FunFam" id="3.90.78.10:FF:000001">
    <property type="entry name" value="UDP-N-acetylenolpyruvoylglucosamine reductase"/>
    <property type="match status" value="1"/>
</dbReference>
<evidence type="ECO:0000256" key="15">
    <source>
        <dbReference type="ARBA" id="ARBA00048914"/>
    </source>
</evidence>
<dbReference type="PANTHER" id="PTHR21071">
    <property type="entry name" value="UDP-N-ACETYLENOLPYRUVOYLGLUCOSAMINE REDUCTASE"/>
    <property type="match status" value="1"/>
</dbReference>
<keyword evidence="5 16" id="KW-0963">Cytoplasm</keyword>
<dbReference type="GO" id="GO:0009252">
    <property type="term" value="P:peptidoglycan biosynthetic process"/>
    <property type="evidence" value="ECO:0007669"/>
    <property type="project" value="UniProtKB-UniRule"/>
</dbReference>
<dbReference type="HAMAP" id="MF_00037">
    <property type="entry name" value="MurB"/>
    <property type="match status" value="1"/>
</dbReference>
<dbReference type="GO" id="GO:0071555">
    <property type="term" value="P:cell wall organization"/>
    <property type="evidence" value="ECO:0007669"/>
    <property type="project" value="UniProtKB-KW"/>
</dbReference>
<keyword evidence="9 16" id="KW-0521">NADP</keyword>
<evidence type="ECO:0000256" key="5">
    <source>
        <dbReference type="ARBA" id="ARBA00022490"/>
    </source>
</evidence>
<evidence type="ECO:0000256" key="9">
    <source>
        <dbReference type="ARBA" id="ARBA00022857"/>
    </source>
</evidence>
<dbReference type="Pfam" id="PF02873">
    <property type="entry name" value="MurB_C"/>
    <property type="match status" value="1"/>
</dbReference>
<dbReference type="Gene3D" id="3.30.43.10">
    <property type="entry name" value="Uridine Diphospho-n-acetylenolpyruvylglucosamine Reductase, domain 2"/>
    <property type="match status" value="1"/>
</dbReference>
<dbReference type="SUPFAM" id="SSF56176">
    <property type="entry name" value="FAD-binding/transporter-associated domain-like"/>
    <property type="match status" value="1"/>
</dbReference>
<evidence type="ECO:0000259" key="17">
    <source>
        <dbReference type="PROSITE" id="PS51387"/>
    </source>
</evidence>
<evidence type="ECO:0000256" key="14">
    <source>
        <dbReference type="ARBA" id="ARBA00023316"/>
    </source>
</evidence>
<dbReference type="NCBIfam" id="NF010480">
    <property type="entry name" value="PRK13905.1"/>
    <property type="match status" value="1"/>
</dbReference>
<evidence type="ECO:0000256" key="10">
    <source>
        <dbReference type="ARBA" id="ARBA00022960"/>
    </source>
</evidence>
<dbReference type="EC" id="1.3.1.98" evidence="16"/>
<evidence type="ECO:0000256" key="13">
    <source>
        <dbReference type="ARBA" id="ARBA00023306"/>
    </source>
</evidence>
<comment type="cofactor">
    <cofactor evidence="1 16">
        <name>FAD</name>
        <dbReference type="ChEBI" id="CHEBI:57692"/>
    </cofactor>
</comment>
<protein>
    <recommendedName>
        <fullName evidence="16">UDP-N-acetylenolpyruvoylglucosamine reductase</fullName>
        <ecNumber evidence="16">1.3.1.98</ecNumber>
    </recommendedName>
    <alternativeName>
        <fullName evidence="16">UDP-N-acetylmuramate dehydrogenase</fullName>
    </alternativeName>
</protein>
<evidence type="ECO:0000256" key="1">
    <source>
        <dbReference type="ARBA" id="ARBA00001974"/>
    </source>
</evidence>
<dbReference type="GO" id="GO:0071949">
    <property type="term" value="F:FAD binding"/>
    <property type="evidence" value="ECO:0007669"/>
    <property type="project" value="InterPro"/>
</dbReference>
<dbReference type="Proteomes" id="UP001171751">
    <property type="component" value="Unassembled WGS sequence"/>
</dbReference>
<feature type="domain" description="FAD-binding PCMH-type" evidence="17">
    <location>
        <begin position="29"/>
        <end position="193"/>
    </location>
</feature>
<comment type="similarity">
    <text evidence="16">Belongs to the MurB family.</text>
</comment>
<keyword evidence="10 16" id="KW-0133">Cell shape</keyword>
<accession>A0AA43UBT7</accession>
<feature type="active site" evidence="16">
    <location>
        <position position="172"/>
    </location>
</feature>
<dbReference type="GO" id="GO:0008762">
    <property type="term" value="F:UDP-N-acetylmuramate dehydrogenase activity"/>
    <property type="evidence" value="ECO:0007669"/>
    <property type="project" value="UniProtKB-UniRule"/>
</dbReference>
<feature type="active site" description="Proton donor" evidence="16">
    <location>
        <position position="222"/>
    </location>
</feature>
<keyword evidence="12 16" id="KW-0560">Oxidoreductase</keyword>
<gene>
    <name evidence="16 18" type="primary">murB</name>
    <name evidence="18" type="ORF">Q4F26_01955</name>
</gene>
<evidence type="ECO:0000256" key="16">
    <source>
        <dbReference type="HAMAP-Rule" id="MF_00037"/>
    </source>
</evidence>
<dbReference type="InterPro" id="IPR036318">
    <property type="entry name" value="FAD-bd_PCMH-like_sf"/>
</dbReference>
<comment type="caution">
    <text evidence="18">The sequence shown here is derived from an EMBL/GenBank/DDBJ whole genome shotgun (WGS) entry which is preliminary data.</text>
</comment>
<evidence type="ECO:0000256" key="7">
    <source>
        <dbReference type="ARBA" id="ARBA00022630"/>
    </source>
</evidence>
<evidence type="ECO:0000256" key="12">
    <source>
        <dbReference type="ARBA" id="ARBA00023002"/>
    </source>
</evidence>
<dbReference type="NCBIfam" id="TIGR00179">
    <property type="entry name" value="murB"/>
    <property type="match status" value="1"/>
</dbReference>
<evidence type="ECO:0000256" key="4">
    <source>
        <dbReference type="ARBA" id="ARBA00004752"/>
    </source>
</evidence>
<sequence length="299" mass="32862">MKIENIKQAFPNADIKLNESLSNYTYTKTGGLADAAIFPKNQEEVAAVIKWLRDNKIELTIIGNASNLIIRDGGIRDAVLILTDMDDIAVDGKRVTAKSGASIIDTSKAAYEAGLTGLEFSYGIPGSVGGAVYMNAGAYGGEVREVIETVTVLTREGNLKTYSNEEMNFDYRYSKIQESQDIILETTFLLESGKKDEIWEEMDELMALRQSKQPLEYPSCGSVFKRPPGYFAGKLIQDAGLQGKQIGGVQVSTKHAGFMVNVDEGTATDYIELIQYVQAAIKEKFNVILETEVRVIGEK</sequence>
<dbReference type="PANTHER" id="PTHR21071:SF4">
    <property type="entry name" value="UDP-N-ACETYLENOLPYRUVOYLGLUCOSAMINE REDUCTASE"/>
    <property type="match status" value="1"/>
</dbReference>
<keyword evidence="11 16" id="KW-0573">Peptidoglycan synthesis</keyword>
<feature type="active site" evidence="16">
    <location>
        <position position="292"/>
    </location>
</feature>
<evidence type="ECO:0000256" key="6">
    <source>
        <dbReference type="ARBA" id="ARBA00022618"/>
    </source>
</evidence>
<evidence type="ECO:0000256" key="2">
    <source>
        <dbReference type="ARBA" id="ARBA00003921"/>
    </source>
</evidence>
<dbReference type="InterPro" id="IPR016167">
    <property type="entry name" value="FAD-bd_PCMH_sub1"/>
</dbReference>
<dbReference type="InterPro" id="IPR016166">
    <property type="entry name" value="FAD-bd_PCMH"/>
</dbReference>
<dbReference type="AlphaFoldDB" id="A0AA43UBT7"/>
<comment type="catalytic activity">
    <reaction evidence="15 16">
        <text>UDP-N-acetyl-alpha-D-muramate + NADP(+) = UDP-N-acetyl-3-O-(1-carboxyvinyl)-alpha-D-glucosamine + NADPH + H(+)</text>
        <dbReference type="Rhea" id="RHEA:12248"/>
        <dbReference type="ChEBI" id="CHEBI:15378"/>
        <dbReference type="ChEBI" id="CHEBI:57783"/>
        <dbReference type="ChEBI" id="CHEBI:58349"/>
        <dbReference type="ChEBI" id="CHEBI:68483"/>
        <dbReference type="ChEBI" id="CHEBI:70757"/>
        <dbReference type="EC" id="1.3.1.98"/>
    </reaction>
</comment>